<gene>
    <name evidence="1" type="ORF">MUN68_010605</name>
</gene>
<dbReference type="EMBL" id="CP116221">
    <property type="protein sequence ID" value="WCO00518.1"/>
    <property type="molecule type" value="Genomic_DNA"/>
</dbReference>
<dbReference type="Pfam" id="PF21857">
    <property type="entry name" value="DUF6913"/>
    <property type="match status" value="1"/>
</dbReference>
<accession>A0ABY7RTR8</accession>
<protein>
    <submittedName>
        <fullName evidence="1">Uncharacterized protein</fullName>
    </submittedName>
</protein>
<dbReference type="Proteomes" id="UP001202717">
    <property type="component" value="Chromosome"/>
</dbReference>
<dbReference type="RefSeq" id="WP_249996566.1">
    <property type="nucleotide sequence ID" value="NZ_CP116221.1"/>
</dbReference>
<evidence type="ECO:0000313" key="2">
    <source>
        <dbReference type="Proteomes" id="UP001202717"/>
    </source>
</evidence>
<keyword evidence="2" id="KW-1185">Reference proteome</keyword>
<dbReference type="InterPro" id="IPR054207">
    <property type="entry name" value="DUF6913"/>
</dbReference>
<name>A0ABY7RTR8_9FLAO</name>
<proteinExistence type="predicted"/>
<organism evidence="1 2">
    <name type="scientific">Psychroserpens ponticola</name>
    <dbReference type="NCBI Taxonomy" id="2932268"/>
    <lineage>
        <taxon>Bacteria</taxon>
        <taxon>Pseudomonadati</taxon>
        <taxon>Bacteroidota</taxon>
        <taxon>Flavobacteriia</taxon>
        <taxon>Flavobacteriales</taxon>
        <taxon>Flavobacteriaceae</taxon>
        <taxon>Psychroserpens</taxon>
    </lineage>
</organism>
<sequence length="172" mass="19913">MILKAFKANSNQKYINKLLNARQVAVSNRKMNSVGVILNMTEFSDFDAFRSFFNELGISPAKTKVIAFIDDVKDANPLWDTYFNPKDFGWKGKINNIDLQSFIDTEFDVLISFYKNESLELKLITTASKANFKVGLIQDDKRVFDLMIDVQTKEFQLFKIELKKYLTVLNKL</sequence>
<reference evidence="1 2" key="1">
    <citation type="submission" date="2023-01" db="EMBL/GenBank/DDBJ databases">
        <title>Psychroserpens ponticola sp. nov., isolated from seawater.</title>
        <authorList>
            <person name="Kristyanto S."/>
            <person name="Jung J."/>
            <person name="Kim J.M."/>
            <person name="Jeon C.O."/>
        </authorList>
    </citation>
    <scope>NUCLEOTIDE SEQUENCE [LARGE SCALE GENOMIC DNA]</scope>
    <source>
        <strain evidence="1 2">MSW6</strain>
    </source>
</reference>
<evidence type="ECO:0000313" key="1">
    <source>
        <dbReference type="EMBL" id="WCO00518.1"/>
    </source>
</evidence>